<sequence length="52" mass="6325">MPRQIKAKAYLPWWFRTYVRTVYIFAYIAGLEVDTDVIRAQAKQVTRYREIE</sequence>
<evidence type="ECO:0000313" key="1">
    <source>
        <dbReference type="EMBL" id="MBV4459186.1"/>
    </source>
</evidence>
<proteinExistence type="predicted"/>
<dbReference type="EMBL" id="JAHSTS010000002">
    <property type="protein sequence ID" value="MBV4459186.1"/>
    <property type="molecule type" value="Genomic_DNA"/>
</dbReference>
<protein>
    <recommendedName>
        <fullName evidence="3">Integrase</fullName>
    </recommendedName>
</protein>
<organism evidence="1 2">
    <name type="scientific">Pseudomonas ekonensis</name>
    <dbReference type="NCBI Taxonomy" id="2842353"/>
    <lineage>
        <taxon>Bacteria</taxon>
        <taxon>Pseudomonadati</taxon>
        <taxon>Pseudomonadota</taxon>
        <taxon>Gammaproteobacteria</taxon>
        <taxon>Pseudomonadales</taxon>
        <taxon>Pseudomonadaceae</taxon>
        <taxon>Pseudomonas</taxon>
    </lineage>
</organism>
<name>A0ABS6PFD0_9PSED</name>
<reference evidence="1 2" key="1">
    <citation type="submission" date="2021-06" db="EMBL/GenBank/DDBJ databases">
        <title>Updating the genus Pseudomonas: Description of 43 new species and partition of the Pseudomonas putida group.</title>
        <authorList>
            <person name="Girard L."/>
            <person name="Lood C."/>
            <person name="Vandamme P."/>
            <person name="Rokni-Zadeh H."/>
            <person name="Van Noort V."/>
            <person name="Hofte M."/>
            <person name="Lavigne R."/>
            <person name="De Mot R."/>
        </authorList>
    </citation>
    <scope>NUCLEOTIDE SEQUENCE [LARGE SCALE GENOMIC DNA]</scope>
    <source>
        <strain evidence="1 2">COR58</strain>
    </source>
</reference>
<accession>A0ABS6PFD0</accession>
<dbReference type="RefSeq" id="WP_217892783.1">
    <property type="nucleotide sequence ID" value="NZ_JAHSTS010000002.1"/>
</dbReference>
<evidence type="ECO:0008006" key="3">
    <source>
        <dbReference type="Google" id="ProtNLM"/>
    </source>
</evidence>
<comment type="caution">
    <text evidence="1">The sequence shown here is derived from an EMBL/GenBank/DDBJ whole genome shotgun (WGS) entry which is preliminary data.</text>
</comment>
<keyword evidence="2" id="KW-1185">Reference proteome</keyword>
<evidence type="ECO:0000313" key="2">
    <source>
        <dbReference type="Proteomes" id="UP000765224"/>
    </source>
</evidence>
<dbReference type="Proteomes" id="UP000765224">
    <property type="component" value="Unassembled WGS sequence"/>
</dbReference>
<gene>
    <name evidence="1" type="ORF">KVG96_14595</name>
</gene>